<comment type="caution">
    <text evidence="12">The sequence shown here is derived from an EMBL/GenBank/DDBJ whole genome shotgun (WGS) entry which is preliminary data.</text>
</comment>
<dbReference type="CDD" id="cd10150">
    <property type="entry name" value="CobN_like"/>
    <property type="match status" value="1"/>
</dbReference>
<gene>
    <name evidence="12" type="primary">bchH</name>
    <name evidence="12" type="ORF">F9B85_07335</name>
</gene>
<dbReference type="EC" id="6.6.1.1" evidence="2"/>
<evidence type="ECO:0000256" key="1">
    <source>
        <dbReference type="ARBA" id="ARBA00010851"/>
    </source>
</evidence>
<evidence type="ECO:0000259" key="11">
    <source>
        <dbReference type="Pfam" id="PF11965"/>
    </source>
</evidence>
<keyword evidence="3" id="KW-0602">Photosynthesis</keyword>
<dbReference type="Pfam" id="PF02514">
    <property type="entry name" value="CobN-Mg_chel"/>
    <property type="match status" value="1"/>
</dbReference>
<dbReference type="InterPro" id="IPR022571">
    <property type="entry name" value="Mg_chelatase_H_N"/>
</dbReference>
<evidence type="ECO:0000256" key="6">
    <source>
        <dbReference type="ARBA" id="ARBA00022840"/>
    </source>
</evidence>
<evidence type="ECO:0000256" key="3">
    <source>
        <dbReference type="ARBA" id="ARBA00022531"/>
    </source>
</evidence>
<dbReference type="PANTHER" id="PTHR44119:SF1">
    <property type="entry name" value="MAGNESIUM-CHELATASE SUBUNIT CHLH, CHLOROPLASTIC"/>
    <property type="match status" value="1"/>
</dbReference>
<name>A0A6I0ET16_9FIRM</name>
<sequence>MSNRIMRFVHIYLERQMSTAFTRAVESINKSDQPISIEIEAFCVHELKEADKVEAFREAVIKADLLYIAHVFVDDVARTIASIVREDGKSVPTVVILNAMPELMKLTRMGGFKMGSDQSSEYVKLLKRFKRSKDEDNPTAKKSSGPPLKTDQMMTLIKTVPKVLKFIPGKMQDLRTYMLCYLYWLNGSSKNLTSMLLMLSKQYFAPDEAITFDAPIEYAEEGIYHPDGDRWFTSRAEYEAWYQDKAPSDLRVGLIVLRTSLLADNHDHYDAVIRALESKGIGVMAGIAKGLDYRRVVENFFMAKGNYGKVDGVITLSSFSLVGGPASNDAESAVKVLKELGVPYLSAIPLEFQTIQEWKEDMSGLNPVQVALNVAIPELDGLVAPTVYSGYHIHGASKAIPIADRIELLTERMRRMLVLRKKKNSEKKVGIVLFSFPPDKGNVGTAAYLDVFESLYLLLQRLQTEGYTVEIPESREALIKAIVEDESSLLPSANLNVAARLKIDEYEKINPYWKEIAHNWGDPPGELNTDGAELLIFGRHFGNVFIGVQPSFGYESDPIKLLFTRNASPHHGFAAFYRWLDRVYGADALLHFGTHGALEFMPGHQVGMTDACWPDRLLGPVPNFYLYSVNNPSEGTIAKRRSAATLISYLTPPAENAGLYRELRDLKDLVSMWRENRHNARGQSILETIVEKVIALNLDQDVQIPEEPGQDFIGKLYVYLTDLENRLIPTGLHILGQAPEVATLADYLTAISYYDRPEFDVKSLAALSAEAMSKKLEDLEKASEAGDEQAIKDLELVRETVKIGVEKMMEQFMERDTGGTFRFLRSKSETIAAKTMQEKLRQYAASSVEFNVTAAAKTFVYLQGVLKDIVLSQEMPSLCHALEGNYAIPGPGGDPVRNPKTLPTGKNSHALDPQAIPTPVAVRAGRRVADMMLQKLYDASKTYPESIAVVLWGTDNIKTYGEGIAQAMALMGVEPVPDDLGRMSRLRLIPLEELGRPRIDVVVTVSGIFRDIFQGQMELLDEAVKLAALAEESLDMNYIRKHTLAQAEEMNIPLESAATRIFSNAPGSYGGNVNQMVENSAWEEAGELADTFIKRKGFAYGKQVRGEVADAIYRSALSSVDTSFQNIDSSEVGIVDIDHYYEYLGGVTAAVKSIRGEKPNVLVADTTTPKVQIRGLEEMIRFETRTKTLNPKWYEGMLKHGYEGVREIQSRVDNTFGWSATAEAVDNWVYDEITEVYVTDEEMRKRLQQLNPHALRGIVRRLLEANSRGFWEADEEKLEKLMEIYQDIEDEIEGVSVPA</sequence>
<comment type="catalytic activity">
    <reaction evidence="9">
        <text>protoporphyrin IX + Mg(2+) + ATP + H2O = Mg-protoporphyrin IX + ADP + phosphate + 3 H(+)</text>
        <dbReference type="Rhea" id="RHEA:13961"/>
        <dbReference type="ChEBI" id="CHEBI:15377"/>
        <dbReference type="ChEBI" id="CHEBI:15378"/>
        <dbReference type="ChEBI" id="CHEBI:18420"/>
        <dbReference type="ChEBI" id="CHEBI:30616"/>
        <dbReference type="ChEBI" id="CHEBI:43474"/>
        <dbReference type="ChEBI" id="CHEBI:57306"/>
        <dbReference type="ChEBI" id="CHEBI:60492"/>
        <dbReference type="ChEBI" id="CHEBI:456216"/>
        <dbReference type="EC" id="6.6.1.1"/>
    </reaction>
</comment>
<dbReference type="GO" id="GO:0005524">
    <property type="term" value="F:ATP binding"/>
    <property type="evidence" value="ECO:0007669"/>
    <property type="project" value="UniProtKB-KW"/>
</dbReference>
<evidence type="ECO:0000256" key="9">
    <source>
        <dbReference type="ARBA" id="ARBA00048693"/>
    </source>
</evidence>
<evidence type="ECO:0000313" key="12">
    <source>
        <dbReference type="EMBL" id="KAB2953068.1"/>
    </source>
</evidence>
<dbReference type="NCBIfam" id="NF009140">
    <property type="entry name" value="PRK12493.1"/>
    <property type="match status" value="1"/>
</dbReference>
<accession>A0A6I0ET16</accession>
<dbReference type="GO" id="GO:0016851">
    <property type="term" value="F:magnesium chelatase activity"/>
    <property type="evidence" value="ECO:0007669"/>
    <property type="project" value="UniProtKB-EC"/>
</dbReference>
<evidence type="ECO:0000259" key="10">
    <source>
        <dbReference type="Pfam" id="PF02514"/>
    </source>
</evidence>
<evidence type="ECO:0000256" key="7">
    <source>
        <dbReference type="ARBA" id="ARBA00023171"/>
    </source>
</evidence>
<reference evidence="12 13" key="1">
    <citation type="submission" date="2019-10" db="EMBL/GenBank/DDBJ databases">
        <title>Whole-genome sequence of the extremophile Heliorestis acidaminivorans DSM 24790.</title>
        <authorList>
            <person name="Kyndt J.A."/>
            <person name="Meyer T.E."/>
        </authorList>
    </citation>
    <scope>NUCLEOTIDE SEQUENCE [LARGE SCALE GENOMIC DNA]</scope>
    <source>
        <strain evidence="12 13">DSM 24790</strain>
    </source>
</reference>
<dbReference type="OrthoDB" id="9757976at2"/>
<dbReference type="InterPro" id="IPR003672">
    <property type="entry name" value="CobN/Mg_chltase"/>
</dbReference>
<dbReference type="NCBIfam" id="TIGR02025">
    <property type="entry name" value="BchH"/>
    <property type="match status" value="1"/>
</dbReference>
<evidence type="ECO:0000313" key="13">
    <source>
        <dbReference type="Proteomes" id="UP000468766"/>
    </source>
</evidence>
<dbReference type="GO" id="GO:0015995">
    <property type="term" value="P:chlorophyll biosynthetic process"/>
    <property type="evidence" value="ECO:0007669"/>
    <property type="project" value="UniProtKB-KW"/>
</dbReference>
<organism evidence="12 13">
    <name type="scientific">Heliorestis acidaminivorans</name>
    <dbReference type="NCBI Taxonomy" id="553427"/>
    <lineage>
        <taxon>Bacteria</taxon>
        <taxon>Bacillati</taxon>
        <taxon>Bacillota</taxon>
        <taxon>Clostridia</taxon>
        <taxon>Eubacteriales</taxon>
        <taxon>Heliobacteriaceae</taxon>
        <taxon>Heliorestis</taxon>
    </lineage>
</organism>
<dbReference type="InterPro" id="IPR011771">
    <property type="entry name" value="BchH"/>
</dbReference>
<protein>
    <recommendedName>
        <fullName evidence="2">magnesium chelatase</fullName>
        <ecNumber evidence="2">6.6.1.1</ecNumber>
    </recommendedName>
</protein>
<keyword evidence="13" id="KW-1185">Reference proteome</keyword>
<keyword evidence="5" id="KW-0547">Nucleotide-binding</keyword>
<comment type="pathway">
    <text evidence="8">Porphyrin-containing compound metabolism.</text>
</comment>
<proteinExistence type="inferred from homology"/>
<evidence type="ECO:0000256" key="4">
    <source>
        <dbReference type="ARBA" id="ARBA00022598"/>
    </source>
</evidence>
<feature type="domain" description="Magnesium chelatase subunit H N-terminal" evidence="11">
    <location>
        <begin position="7"/>
        <end position="178"/>
    </location>
</feature>
<evidence type="ECO:0000256" key="8">
    <source>
        <dbReference type="ARBA" id="ARBA00023444"/>
    </source>
</evidence>
<dbReference type="EMBL" id="WBXO01000004">
    <property type="protein sequence ID" value="KAB2953068.1"/>
    <property type="molecule type" value="Genomic_DNA"/>
</dbReference>
<dbReference type="PANTHER" id="PTHR44119">
    <property type="entry name" value="MAGNESIUM-CHELATASE SUBUNIT CHLH, CHLOROPLASTIC"/>
    <property type="match status" value="1"/>
</dbReference>
<keyword evidence="6" id="KW-0067">ATP-binding</keyword>
<dbReference type="RefSeq" id="WP_151619728.1">
    <property type="nucleotide sequence ID" value="NZ_WBXO01000004.1"/>
</dbReference>
<dbReference type="Pfam" id="PF11965">
    <property type="entry name" value="DUF3479"/>
    <property type="match status" value="1"/>
</dbReference>
<comment type="similarity">
    <text evidence="1">Belongs to the Mg-chelatase subunit H family.</text>
</comment>
<dbReference type="Proteomes" id="UP000468766">
    <property type="component" value="Unassembled WGS sequence"/>
</dbReference>
<evidence type="ECO:0000256" key="5">
    <source>
        <dbReference type="ARBA" id="ARBA00022741"/>
    </source>
</evidence>
<dbReference type="GO" id="GO:0015979">
    <property type="term" value="P:photosynthesis"/>
    <property type="evidence" value="ECO:0007669"/>
    <property type="project" value="UniProtKB-KW"/>
</dbReference>
<feature type="domain" description="CobN/magnesium chelatase" evidence="10">
    <location>
        <begin position="183"/>
        <end position="1277"/>
    </location>
</feature>
<evidence type="ECO:0000256" key="2">
    <source>
        <dbReference type="ARBA" id="ARBA00012825"/>
    </source>
</evidence>
<keyword evidence="7" id="KW-0149">Chlorophyll biosynthesis</keyword>
<keyword evidence="4 12" id="KW-0436">Ligase</keyword>